<dbReference type="eggNOG" id="ENOG502RXN2">
    <property type="taxonomic scope" value="Eukaryota"/>
</dbReference>
<feature type="compositionally biased region" description="Basic residues" evidence="1">
    <location>
        <begin position="249"/>
        <end position="270"/>
    </location>
</feature>
<dbReference type="PANTHER" id="PTHR42103">
    <property type="entry name" value="ALPHA/BETA-HYDROLASES SUPERFAMILY PROTEIN"/>
    <property type="match status" value="1"/>
</dbReference>
<protein>
    <submittedName>
        <fullName evidence="2 3">Uncharacterized protein</fullName>
    </submittedName>
</protein>
<organism evidence="3 4">
    <name type="scientific">Magnaporthiopsis poae (strain ATCC 64411 / 73-15)</name>
    <name type="common">Kentucky bluegrass fungus</name>
    <name type="synonym">Magnaporthe poae</name>
    <dbReference type="NCBI Taxonomy" id="644358"/>
    <lineage>
        <taxon>Eukaryota</taxon>
        <taxon>Fungi</taxon>
        <taxon>Dikarya</taxon>
        <taxon>Ascomycota</taxon>
        <taxon>Pezizomycotina</taxon>
        <taxon>Sordariomycetes</taxon>
        <taxon>Sordariomycetidae</taxon>
        <taxon>Magnaporthales</taxon>
        <taxon>Magnaporthaceae</taxon>
        <taxon>Magnaporthiopsis</taxon>
    </lineage>
</organism>
<gene>
    <name evidence="2" type="ORF">MAPG_02804</name>
</gene>
<reference evidence="2" key="1">
    <citation type="submission" date="2010-05" db="EMBL/GenBank/DDBJ databases">
        <title>The Genome Sequence of Magnaporthe poae strain ATCC 64411.</title>
        <authorList>
            <consortium name="The Broad Institute Genome Sequencing Platform"/>
            <consortium name="Broad Institute Genome Sequencing Center for Infectious Disease"/>
            <person name="Ma L.-J."/>
            <person name="Dead R."/>
            <person name="Young S."/>
            <person name="Zeng Q."/>
            <person name="Koehrsen M."/>
            <person name="Alvarado L."/>
            <person name="Berlin A."/>
            <person name="Chapman S.B."/>
            <person name="Chen Z."/>
            <person name="Freedman E."/>
            <person name="Gellesch M."/>
            <person name="Goldberg J."/>
            <person name="Griggs A."/>
            <person name="Gujja S."/>
            <person name="Heilman E.R."/>
            <person name="Heiman D."/>
            <person name="Hepburn T."/>
            <person name="Howarth C."/>
            <person name="Jen D."/>
            <person name="Larson L."/>
            <person name="Mehta T."/>
            <person name="Neiman D."/>
            <person name="Pearson M."/>
            <person name="Roberts A."/>
            <person name="Saif S."/>
            <person name="Shea T."/>
            <person name="Shenoy N."/>
            <person name="Sisk P."/>
            <person name="Stolte C."/>
            <person name="Sykes S."/>
            <person name="Walk T."/>
            <person name="White J."/>
            <person name="Yandava C."/>
            <person name="Haas B."/>
            <person name="Nusbaum C."/>
            <person name="Birren B."/>
        </authorList>
    </citation>
    <scope>NUCLEOTIDE SEQUENCE</scope>
    <source>
        <strain evidence="2">ATCC 64411</strain>
    </source>
</reference>
<dbReference type="AlphaFoldDB" id="A0A0C4DSC6"/>
<evidence type="ECO:0000313" key="4">
    <source>
        <dbReference type="Proteomes" id="UP000011715"/>
    </source>
</evidence>
<dbReference type="PANTHER" id="PTHR42103:SF2">
    <property type="entry name" value="AB HYDROLASE-1 DOMAIN-CONTAINING PROTEIN"/>
    <property type="match status" value="1"/>
</dbReference>
<feature type="region of interest" description="Disordered" evidence="1">
    <location>
        <begin position="139"/>
        <end position="187"/>
    </location>
</feature>
<reference evidence="3" key="4">
    <citation type="journal article" date="2015" name="G3 (Bethesda)">
        <title>Genome sequences of three phytopathogenic species of the Magnaporthaceae family of fungi.</title>
        <authorList>
            <person name="Okagaki L.H."/>
            <person name="Nunes C.C."/>
            <person name="Sailsbery J."/>
            <person name="Clay B."/>
            <person name="Brown D."/>
            <person name="John T."/>
            <person name="Oh Y."/>
            <person name="Young N."/>
            <person name="Fitzgerald M."/>
            <person name="Haas B.J."/>
            <person name="Zeng Q."/>
            <person name="Young S."/>
            <person name="Adiconis X."/>
            <person name="Fan L."/>
            <person name="Levin J.Z."/>
            <person name="Mitchell T.K."/>
            <person name="Okubara P.A."/>
            <person name="Farman M.L."/>
            <person name="Kohn L.M."/>
            <person name="Birren B."/>
            <person name="Ma L.-J."/>
            <person name="Dean R.A."/>
        </authorList>
    </citation>
    <scope>NUCLEOTIDE SEQUENCE</scope>
    <source>
        <strain evidence="3">ATCC 64411 / 73-15</strain>
    </source>
</reference>
<proteinExistence type="predicted"/>
<reference evidence="4" key="2">
    <citation type="submission" date="2010-05" db="EMBL/GenBank/DDBJ databases">
        <title>The genome sequence of Magnaporthe poae strain ATCC 64411.</title>
        <authorList>
            <person name="Ma L.-J."/>
            <person name="Dead R."/>
            <person name="Young S."/>
            <person name="Zeng Q."/>
            <person name="Koehrsen M."/>
            <person name="Alvarado L."/>
            <person name="Berlin A."/>
            <person name="Chapman S.B."/>
            <person name="Chen Z."/>
            <person name="Freedman E."/>
            <person name="Gellesch M."/>
            <person name="Goldberg J."/>
            <person name="Griggs A."/>
            <person name="Gujja S."/>
            <person name="Heilman E.R."/>
            <person name="Heiman D."/>
            <person name="Hepburn T."/>
            <person name="Howarth C."/>
            <person name="Jen D."/>
            <person name="Larson L."/>
            <person name="Mehta T."/>
            <person name="Neiman D."/>
            <person name="Pearson M."/>
            <person name="Roberts A."/>
            <person name="Saif S."/>
            <person name="Shea T."/>
            <person name="Shenoy N."/>
            <person name="Sisk P."/>
            <person name="Stolte C."/>
            <person name="Sykes S."/>
            <person name="Walk T."/>
            <person name="White J."/>
            <person name="Yandava C."/>
            <person name="Haas B."/>
            <person name="Nusbaum C."/>
            <person name="Birren B."/>
        </authorList>
    </citation>
    <scope>NUCLEOTIDE SEQUENCE [LARGE SCALE GENOMIC DNA]</scope>
    <source>
        <strain evidence="4">ATCC 64411 / 73-15</strain>
    </source>
</reference>
<evidence type="ECO:0000256" key="1">
    <source>
        <dbReference type="SAM" id="MobiDB-lite"/>
    </source>
</evidence>
<evidence type="ECO:0000313" key="3">
    <source>
        <dbReference type="EnsemblFungi" id="MAPG_02804T0"/>
    </source>
</evidence>
<dbReference type="Gene3D" id="3.40.50.1820">
    <property type="entry name" value="alpha/beta hydrolase"/>
    <property type="match status" value="2"/>
</dbReference>
<feature type="region of interest" description="Disordered" evidence="1">
    <location>
        <begin position="249"/>
        <end position="334"/>
    </location>
</feature>
<accession>A0A0C4DSC6</accession>
<dbReference type="SUPFAM" id="SSF53474">
    <property type="entry name" value="alpha/beta-Hydrolases"/>
    <property type="match status" value="1"/>
</dbReference>
<dbReference type="EnsemblFungi" id="MAPG_02804T0">
    <property type="protein sequence ID" value="MAPG_02804T0"/>
    <property type="gene ID" value="MAPG_02804"/>
</dbReference>
<sequence length="520" mass="55926">MPAAATQPRRRRKMLPQPTLTFTIPSLHDGTVLKCRVYHPWSLSPSPKAPPWRHDAAIVAHPYAPLGGSYDDGIVALVGTTLLRAGFLVATFNFRGATGSAGRTSWTAKAERGDYLSVAGFLALYAHILDPFRHGASQPPTPISGFTTPTLASPRLPRSPSASYPRPHAATRPRSDDDSSPPPRSVDPAATPLFVFSGYSYGALVTSQLPQLSSVLTPLLAPEHGTPAAEIRLRAEHLAAAQNEILGTRRPRSARPWRHAAAHRRRRRATARGVHDLLAKTRHSSPPRRSASLHGVAGQRQLKLRAVSSPDPGRHGDVSPVIRESDEPDDTDEEAVQKLPTLLRPPSPTPAYLLVSPPLSIAGNLTSLSFSLPSLPKRLLRRASVPPTNEPGDKVTGGQDPLLKGPQQAATEALGVAADSTSPVGGNIALDSLAEADRKMVENSTLVVYGDSDVFVSNRRMRGWAARLQEVPGSKFRAHEVSTAGHFWQEGPADGESVAHVLHHAVRTFADDLLRGRAQR</sequence>
<dbReference type="EMBL" id="ADBL01000682">
    <property type="status" value="NOT_ANNOTATED_CDS"/>
    <property type="molecule type" value="Genomic_DNA"/>
</dbReference>
<dbReference type="EMBL" id="GL876967">
    <property type="protein sequence ID" value="KLU83753.1"/>
    <property type="molecule type" value="Genomic_DNA"/>
</dbReference>
<dbReference type="VEuPathDB" id="FungiDB:MAPG_02804"/>
<dbReference type="InterPro" id="IPR029058">
    <property type="entry name" value="AB_hydrolase_fold"/>
</dbReference>
<dbReference type="OMA" id="PYKAREW"/>
<reference evidence="3" key="5">
    <citation type="submission" date="2015-06" db="UniProtKB">
        <authorList>
            <consortium name="EnsemblFungi"/>
        </authorList>
    </citation>
    <scope>IDENTIFICATION</scope>
    <source>
        <strain evidence="3">ATCC 64411</strain>
    </source>
</reference>
<evidence type="ECO:0000313" key="2">
    <source>
        <dbReference type="EMBL" id="KLU83753.1"/>
    </source>
</evidence>
<dbReference type="Proteomes" id="UP000011715">
    <property type="component" value="Unassembled WGS sequence"/>
</dbReference>
<dbReference type="OrthoDB" id="10260961at2759"/>
<reference evidence="2" key="3">
    <citation type="submission" date="2011-03" db="EMBL/GenBank/DDBJ databases">
        <title>Annotation of Magnaporthe poae ATCC 64411.</title>
        <authorList>
            <person name="Ma L.-J."/>
            <person name="Dead R."/>
            <person name="Young S.K."/>
            <person name="Zeng Q."/>
            <person name="Gargeya S."/>
            <person name="Fitzgerald M."/>
            <person name="Haas B."/>
            <person name="Abouelleil A."/>
            <person name="Alvarado L."/>
            <person name="Arachchi H.M."/>
            <person name="Berlin A."/>
            <person name="Brown A."/>
            <person name="Chapman S.B."/>
            <person name="Chen Z."/>
            <person name="Dunbar C."/>
            <person name="Freedman E."/>
            <person name="Gearin G."/>
            <person name="Gellesch M."/>
            <person name="Goldberg J."/>
            <person name="Griggs A."/>
            <person name="Gujja S."/>
            <person name="Heiman D."/>
            <person name="Howarth C."/>
            <person name="Larson L."/>
            <person name="Lui A."/>
            <person name="MacDonald P.J.P."/>
            <person name="Mehta T."/>
            <person name="Montmayeur A."/>
            <person name="Murphy C."/>
            <person name="Neiman D."/>
            <person name="Pearson M."/>
            <person name="Priest M."/>
            <person name="Roberts A."/>
            <person name="Saif S."/>
            <person name="Shea T."/>
            <person name="Shenoy N."/>
            <person name="Sisk P."/>
            <person name="Stolte C."/>
            <person name="Sykes S."/>
            <person name="Yandava C."/>
            <person name="Wortman J."/>
            <person name="Nusbaum C."/>
            <person name="Birren B."/>
        </authorList>
    </citation>
    <scope>NUCLEOTIDE SEQUENCE</scope>
    <source>
        <strain evidence="2">ATCC 64411</strain>
    </source>
</reference>
<keyword evidence="4" id="KW-1185">Reference proteome</keyword>
<feature type="compositionally biased region" description="Low complexity" evidence="1">
    <location>
        <begin position="152"/>
        <end position="172"/>
    </location>
</feature>
<dbReference type="STRING" id="644358.A0A0C4DSC6"/>
<name>A0A0C4DSC6_MAGP6</name>